<evidence type="ECO:0000313" key="1">
    <source>
        <dbReference type="EMBL" id="PKK64620.1"/>
    </source>
</evidence>
<dbReference type="SUPFAM" id="SSF52540">
    <property type="entry name" value="P-loop containing nucleoside triphosphate hydrolases"/>
    <property type="match status" value="1"/>
</dbReference>
<dbReference type="EMBL" id="LLXL01001405">
    <property type="protein sequence ID" value="PKK64620.1"/>
    <property type="molecule type" value="Genomic_DNA"/>
</dbReference>
<dbReference type="AlphaFoldDB" id="A0A2N1MSM6"/>
<evidence type="ECO:0000313" key="2">
    <source>
        <dbReference type="Proteomes" id="UP000233469"/>
    </source>
</evidence>
<protein>
    <recommendedName>
        <fullName evidence="3">ATPase AAA-type core domain-containing protein</fullName>
    </recommendedName>
</protein>
<dbReference type="VEuPathDB" id="FungiDB:RhiirA1_396566"/>
<name>A0A2N1MSM6_9GLOM</name>
<dbReference type="Proteomes" id="UP000233469">
    <property type="component" value="Unassembled WGS sequence"/>
</dbReference>
<proteinExistence type="predicted"/>
<organism evidence="1 2">
    <name type="scientific">Rhizophagus irregularis</name>
    <dbReference type="NCBI Taxonomy" id="588596"/>
    <lineage>
        <taxon>Eukaryota</taxon>
        <taxon>Fungi</taxon>
        <taxon>Fungi incertae sedis</taxon>
        <taxon>Mucoromycota</taxon>
        <taxon>Glomeromycotina</taxon>
        <taxon>Glomeromycetes</taxon>
        <taxon>Glomerales</taxon>
        <taxon>Glomeraceae</taxon>
        <taxon>Rhizophagus</taxon>
    </lineage>
</organism>
<reference evidence="1 2" key="2">
    <citation type="submission" date="2017-10" db="EMBL/GenBank/DDBJ databases">
        <title>Extensive intraspecific genome diversity in a model arbuscular mycorrhizal fungus.</title>
        <authorList>
            <person name="Chen E.C.H."/>
            <person name="Morin E."/>
            <person name="Baudet D."/>
            <person name="Noel J."/>
            <person name="Ndikumana S."/>
            <person name="Charron P."/>
            <person name="St-Onge C."/>
            <person name="Giorgi J."/>
            <person name="Grigoriev I.V."/>
            <person name="Roux C."/>
            <person name="Martin F.M."/>
            <person name="Corradi N."/>
        </authorList>
    </citation>
    <scope>NUCLEOTIDE SEQUENCE [LARGE SCALE GENOMIC DNA]</scope>
    <source>
        <strain evidence="1 2">C2</strain>
    </source>
</reference>
<accession>A0A2N1MSM6</accession>
<dbReference type="InterPro" id="IPR027417">
    <property type="entry name" value="P-loop_NTPase"/>
</dbReference>
<dbReference type="VEuPathDB" id="FungiDB:RhiirFUN_024169"/>
<evidence type="ECO:0008006" key="3">
    <source>
        <dbReference type="Google" id="ProtNLM"/>
    </source>
</evidence>
<sequence>MSSSKIIQLFHLANHKPLYTRTPGDIIYAWRKNKYNIHLLNKTVEKGTRPKIDISDDELVPRLLVVERLKKNFQPNRNQTFYHVVCGGHGTGKTTLTRIASREIGQDKDKIQGRMGDIYVEISSDPEDIEHFGKAFGKPLDFRFEEHISFTAQLILGDNGVPSGEGPWKPSRMLAQCTKQSTINFQSSFMNNISGLINANPKVLDTLQDDAKMSADHREYIAVFVSSEESVPRNGVNEESTKYLTKKRKINEVEAKNYTNWLVVEL</sequence>
<dbReference type="VEuPathDB" id="FungiDB:FUN_005190"/>
<reference evidence="1 2" key="1">
    <citation type="submission" date="2016-04" db="EMBL/GenBank/DDBJ databases">
        <title>Genome analyses suggest a sexual origin of heterokaryosis in a supposedly ancient asexual fungus.</title>
        <authorList>
            <person name="Ropars J."/>
            <person name="Sedzielewska K."/>
            <person name="Noel J."/>
            <person name="Charron P."/>
            <person name="Farinelli L."/>
            <person name="Marton T."/>
            <person name="Kruger M."/>
            <person name="Pelin A."/>
            <person name="Brachmann A."/>
            <person name="Corradi N."/>
        </authorList>
    </citation>
    <scope>NUCLEOTIDE SEQUENCE [LARGE SCALE GENOMIC DNA]</scope>
    <source>
        <strain evidence="1 2">C2</strain>
    </source>
</reference>
<gene>
    <name evidence="1" type="ORF">RhiirC2_854184</name>
</gene>
<comment type="caution">
    <text evidence="1">The sequence shown here is derived from an EMBL/GenBank/DDBJ whole genome shotgun (WGS) entry which is preliminary data.</text>
</comment>